<sequence length="108" mass="11774">MAKVLEGRVSKEGRVVIPADIRQMLGVAEGDRVQFVVEDSGDVHLTTQQALAESVWAQNSRVVDDVDEADRSQESSADAGRVARWFDGEAEDMAPMPGDALLMQLFAK</sequence>
<dbReference type="AlphaFoldDB" id="A0A1H2D7R7"/>
<dbReference type="InterPro" id="IPR007159">
    <property type="entry name" value="SpoVT-AbrB_dom"/>
</dbReference>
<evidence type="ECO:0000313" key="3">
    <source>
        <dbReference type="EMBL" id="SDT78607.1"/>
    </source>
</evidence>
<reference evidence="3 4" key="1">
    <citation type="submission" date="2016-10" db="EMBL/GenBank/DDBJ databases">
        <authorList>
            <person name="de Groot N.N."/>
        </authorList>
    </citation>
    <scope>NUCLEOTIDE SEQUENCE [LARGE SCALE GENOMIC DNA]</scope>
    <source>
        <strain evidence="3 4">DSM 43941</strain>
    </source>
</reference>
<dbReference type="InterPro" id="IPR037914">
    <property type="entry name" value="SpoVT-AbrB_sf"/>
</dbReference>
<dbReference type="SUPFAM" id="SSF89447">
    <property type="entry name" value="AbrB/MazE/MraZ-like"/>
    <property type="match status" value="1"/>
</dbReference>
<accession>A0A1H2D7R7</accession>
<dbReference type="RefSeq" id="WP_092554476.1">
    <property type="nucleotide sequence ID" value="NZ_BOMJ01000031.1"/>
</dbReference>
<gene>
    <name evidence="3" type="ORF">SAMN04489716_8443</name>
</gene>
<keyword evidence="4" id="KW-1185">Reference proteome</keyword>
<dbReference type="Pfam" id="PF04014">
    <property type="entry name" value="MazE_antitoxin"/>
    <property type="match status" value="1"/>
</dbReference>
<proteinExistence type="predicted"/>
<protein>
    <submittedName>
        <fullName evidence="3">Looped-hinge helix DNA binding domain-containing protein, AbrB family</fullName>
    </submittedName>
</protein>
<dbReference type="SMART" id="SM00966">
    <property type="entry name" value="SpoVT_AbrB"/>
    <property type="match status" value="1"/>
</dbReference>
<evidence type="ECO:0000313" key="4">
    <source>
        <dbReference type="Proteomes" id="UP000198688"/>
    </source>
</evidence>
<feature type="domain" description="SpoVT-AbrB" evidence="2">
    <location>
        <begin position="4"/>
        <end position="50"/>
    </location>
</feature>
<organism evidence="3 4">
    <name type="scientific">Actinoplanes derwentensis</name>
    <dbReference type="NCBI Taxonomy" id="113562"/>
    <lineage>
        <taxon>Bacteria</taxon>
        <taxon>Bacillati</taxon>
        <taxon>Actinomycetota</taxon>
        <taxon>Actinomycetes</taxon>
        <taxon>Micromonosporales</taxon>
        <taxon>Micromonosporaceae</taxon>
        <taxon>Actinoplanes</taxon>
    </lineage>
</organism>
<dbReference type="EMBL" id="LT629758">
    <property type="protein sequence ID" value="SDT78607.1"/>
    <property type="molecule type" value="Genomic_DNA"/>
</dbReference>
<evidence type="ECO:0000259" key="2">
    <source>
        <dbReference type="PROSITE" id="PS51740"/>
    </source>
</evidence>
<evidence type="ECO:0000256" key="1">
    <source>
        <dbReference type="PROSITE-ProRule" id="PRU01076"/>
    </source>
</evidence>
<dbReference type="PROSITE" id="PS51740">
    <property type="entry name" value="SPOVT_ABRB"/>
    <property type="match status" value="1"/>
</dbReference>
<dbReference type="Gene3D" id="2.10.260.10">
    <property type="match status" value="1"/>
</dbReference>
<dbReference type="GO" id="GO:0003677">
    <property type="term" value="F:DNA binding"/>
    <property type="evidence" value="ECO:0007669"/>
    <property type="project" value="UniProtKB-UniRule"/>
</dbReference>
<dbReference type="STRING" id="113562.SAMN04489716_8443"/>
<keyword evidence="1" id="KW-0238">DNA-binding</keyword>
<name>A0A1H2D7R7_9ACTN</name>
<dbReference type="OrthoDB" id="33406at2"/>
<dbReference type="Proteomes" id="UP000198688">
    <property type="component" value="Chromosome I"/>
</dbReference>
<dbReference type="NCBIfam" id="TIGR01439">
    <property type="entry name" value="lp_hng_hel_AbrB"/>
    <property type="match status" value="1"/>
</dbReference>